<dbReference type="AlphaFoldDB" id="A0A4Q7CWC8"/>
<comment type="caution">
    <text evidence="1">The sequence shown here is derived from an EMBL/GenBank/DDBJ whole genome shotgun (WGS) entry which is preliminary data.</text>
</comment>
<name>A0A4Q7CWC8_9PSED</name>
<accession>A0A4Q7CWC8</accession>
<evidence type="ECO:0000313" key="2">
    <source>
        <dbReference type="Proteomes" id="UP000293369"/>
    </source>
</evidence>
<gene>
    <name evidence="1" type="ORF">EUX57_22040</name>
</gene>
<evidence type="ECO:0000313" key="1">
    <source>
        <dbReference type="EMBL" id="RZI29597.1"/>
    </source>
</evidence>
<reference evidence="1 2" key="1">
    <citation type="submission" date="2019-02" db="EMBL/GenBank/DDBJ databases">
        <title>Pseudomonas spp from wheat grain.</title>
        <authorList>
            <person name="Cho G.-S."/>
            <person name="Franz C.M.A.P."/>
        </authorList>
    </citation>
    <scope>NUCLEOTIDE SEQUENCE [LARGE SCALE GENOMIC DNA]</scope>
    <source>
        <strain evidence="1 2">133NRW</strain>
    </source>
</reference>
<protein>
    <submittedName>
        <fullName evidence="1">Uncharacterized protein</fullName>
    </submittedName>
</protein>
<proteinExistence type="predicted"/>
<organism evidence="1 2">
    <name type="scientific">Pseudomonas orientalis</name>
    <dbReference type="NCBI Taxonomy" id="76758"/>
    <lineage>
        <taxon>Bacteria</taxon>
        <taxon>Pseudomonadati</taxon>
        <taxon>Pseudomonadota</taxon>
        <taxon>Gammaproteobacteria</taxon>
        <taxon>Pseudomonadales</taxon>
        <taxon>Pseudomonadaceae</taxon>
        <taxon>Pseudomonas</taxon>
    </lineage>
</organism>
<dbReference type="Proteomes" id="UP000293369">
    <property type="component" value="Unassembled WGS sequence"/>
</dbReference>
<sequence>MLAKDVMDNACILDKRVAFEFFASKLAPTGNCGSLSLQRVDCRITSATRVFGNTGPTIKADEDS</sequence>
<dbReference type="EMBL" id="SGFE01000052">
    <property type="protein sequence ID" value="RZI29597.1"/>
    <property type="molecule type" value="Genomic_DNA"/>
</dbReference>